<organism evidence="3 4">
    <name type="scientific">Bacillus glycinifermentans</name>
    <dbReference type="NCBI Taxonomy" id="1664069"/>
    <lineage>
        <taxon>Bacteria</taxon>
        <taxon>Bacillati</taxon>
        <taxon>Bacillota</taxon>
        <taxon>Bacilli</taxon>
        <taxon>Bacillales</taxon>
        <taxon>Bacillaceae</taxon>
        <taxon>Bacillus</taxon>
    </lineage>
</organism>
<evidence type="ECO:0000259" key="2">
    <source>
        <dbReference type="PROSITE" id="PS51186"/>
    </source>
</evidence>
<dbReference type="Gene3D" id="3.40.630.30">
    <property type="match status" value="1"/>
</dbReference>
<dbReference type="PANTHER" id="PTHR31438">
    <property type="entry name" value="LYSINE N-ACYLTRANSFERASE C17G9.06C-RELATED"/>
    <property type="match status" value="1"/>
</dbReference>
<dbReference type="EMBL" id="CP035232">
    <property type="protein sequence ID" value="QAT65596.1"/>
    <property type="molecule type" value="Genomic_DNA"/>
</dbReference>
<protein>
    <submittedName>
        <fullName evidence="3">N-acetyltransferase</fullName>
    </submittedName>
</protein>
<accession>A0AAJ3YYP7</accession>
<dbReference type="PROSITE" id="PS51186">
    <property type="entry name" value="GNAT"/>
    <property type="match status" value="1"/>
</dbReference>
<dbReference type="SUPFAM" id="SSF55729">
    <property type="entry name" value="Acyl-CoA N-acyltransferases (Nat)"/>
    <property type="match status" value="1"/>
</dbReference>
<proteinExistence type="predicted"/>
<dbReference type="Pfam" id="PF13523">
    <property type="entry name" value="Acetyltransf_8"/>
    <property type="match status" value="1"/>
</dbReference>
<dbReference type="AlphaFoldDB" id="A0AAJ3YYP7"/>
<dbReference type="GO" id="GO:0016410">
    <property type="term" value="F:N-acyltransferase activity"/>
    <property type="evidence" value="ECO:0007669"/>
    <property type="project" value="TreeGrafter"/>
</dbReference>
<dbReference type="GeneID" id="82853439"/>
<reference evidence="3 4" key="1">
    <citation type="submission" date="2019-01" db="EMBL/GenBank/DDBJ databases">
        <title>Genome sequence of Bacillus glycinifermentans SRCM103574.</title>
        <authorList>
            <person name="Kong H.-J."/>
            <person name="Jeong S.-Y."/>
            <person name="Jeong D.-Y."/>
        </authorList>
    </citation>
    <scope>NUCLEOTIDE SEQUENCE [LARGE SCALE GENOMIC DNA]</scope>
    <source>
        <strain evidence="3 4">SRCM103574</strain>
    </source>
</reference>
<dbReference type="InterPro" id="IPR000182">
    <property type="entry name" value="GNAT_dom"/>
</dbReference>
<evidence type="ECO:0000313" key="3">
    <source>
        <dbReference type="EMBL" id="QAT65596.1"/>
    </source>
</evidence>
<dbReference type="RefSeq" id="WP_046132898.1">
    <property type="nucleotide sequence ID" value="NZ_CP035232.1"/>
</dbReference>
<gene>
    <name evidence="3" type="ORF">EQZ20_12235</name>
</gene>
<feature type="domain" description="N-acetyltransferase" evidence="2">
    <location>
        <begin position="8"/>
        <end position="179"/>
    </location>
</feature>
<evidence type="ECO:0000313" key="4">
    <source>
        <dbReference type="Proteomes" id="UP000288675"/>
    </source>
</evidence>
<sequence length="179" mass="21368">MLFQNGDVKVRQLKNGDQRLLAKWLSDPAVLEFYEGRDNPFDVNKVQQVFYDDEDDETKCIVEFKGREIGYIQFYQLDEEEKKTYGYRDETVYGLDQFIGETDYWNKGIGTLLVTSMVHYLIEHHQADRVVMDPHATNERALRCYEKCGFKKVRMLPKHEFHEGRYQDCWLIEYKKSAQ</sequence>
<dbReference type="InterPro" id="IPR016181">
    <property type="entry name" value="Acyl_CoA_acyltransferase"/>
</dbReference>
<dbReference type="KEGG" id="bgy:BGLY_2411"/>
<dbReference type="PANTHER" id="PTHR31438:SF1">
    <property type="entry name" value="LYSINE N-ACYLTRANSFERASE C17G9.06C-RELATED"/>
    <property type="match status" value="1"/>
</dbReference>
<dbReference type="Proteomes" id="UP000288675">
    <property type="component" value="Chromosome"/>
</dbReference>
<dbReference type="GO" id="GO:0046677">
    <property type="term" value="P:response to antibiotic"/>
    <property type="evidence" value="ECO:0007669"/>
    <property type="project" value="UniProtKB-KW"/>
</dbReference>
<keyword evidence="1" id="KW-0046">Antibiotic resistance</keyword>
<evidence type="ECO:0000256" key="1">
    <source>
        <dbReference type="ARBA" id="ARBA00023251"/>
    </source>
</evidence>
<name>A0AAJ3YYP7_9BACI</name>